<dbReference type="InterPro" id="IPR007527">
    <property type="entry name" value="Znf_SWIM"/>
</dbReference>
<proteinExistence type="predicted"/>
<protein>
    <recommendedName>
        <fullName evidence="3">SWIM-type domain-containing protein</fullName>
    </recommendedName>
</protein>
<sequence length="379" mass="41242">MSPRRTFGSTWWGRAWVEALEGRAKLDPNRLPRGRTYARQDRVSALDVKAGEVRAWVRGSRAVPYRVTIRVRTFGEEQWTVLLDTIGRQLGYTAALLDGELPPELASTAREAGADLLPGPGDLRPRCSCPDSADPCKHSAAVCYLVADEVDADPFVLFLLRGRGRDAVLRELRARRRRPAVAGAEVEEGIEPQDAFARETAPLPKLPAPPRVPGAPSLLPADPPAGSSLRTEALAELASGAADLAWELLTGRLATPLTEDEDLARRASRGDVAALAAASGRSRAELVRWAAAWRTAGRGGFAALRETWQPPRARLAEAQTALSEAELPGETKTWRNRLTRGTVQLRLGQDDRWYLFHQTPDGWLPAGPGTDSPLDALPE</sequence>
<gene>
    <name evidence="4" type="ORF">HFP15_09365</name>
</gene>
<feature type="compositionally biased region" description="Pro residues" evidence="2">
    <location>
        <begin position="204"/>
        <end position="213"/>
    </location>
</feature>
<accession>A0ABX1J441</accession>
<comment type="caution">
    <text evidence="4">The sequence shown here is derived from an EMBL/GenBank/DDBJ whole genome shotgun (WGS) entry which is preliminary data.</text>
</comment>
<feature type="domain" description="SWIM-type" evidence="3">
    <location>
        <begin position="112"/>
        <end position="147"/>
    </location>
</feature>
<dbReference type="PANTHER" id="PTHR38133">
    <property type="entry name" value="SLR1429 PROTEIN"/>
    <property type="match status" value="1"/>
</dbReference>
<dbReference type="Pfam" id="PF04434">
    <property type="entry name" value="SWIM"/>
    <property type="match status" value="1"/>
</dbReference>
<name>A0ABX1J441_9PSEU</name>
<reference evidence="4 5" key="1">
    <citation type="submission" date="2020-04" db="EMBL/GenBank/DDBJ databases">
        <title>Novel species.</title>
        <authorList>
            <person name="Teo W.F.A."/>
            <person name="Lipun K."/>
            <person name="Srisuk N."/>
            <person name="Duangmal K."/>
        </authorList>
    </citation>
    <scope>NUCLEOTIDE SEQUENCE [LARGE SCALE GENOMIC DNA]</scope>
    <source>
        <strain evidence="4 5">K13G38</strain>
    </source>
</reference>
<evidence type="ECO:0000313" key="5">
    <source>
        <dbReference type="Proteomes" id="UP000715441"/>
    </source>
</evidence>
<keyword evidence="1" id="KW-0479">Metal-binding</keyword>
<evidence type="ECO:0000259" key="3">
    <source>
        <dbReference type="PROSITE" id="PS50966"/>
    </source>
</evidence>
<dbReference type="EMBL" id="JAAXLS010000004">
    <property type="protein sequence ID" value="NKQ53090.1"/>
    <property type="molecule type" value="Genomic_DNA"/>
</dbReference>
<keyword evidence="1" id="KW-0863">Zinc-finger</keyword>
<organism evidence="4 5">
    <name type="scientific">Amycolatopsis acididurans</name>
    <dbReference type="NCBI Taxonomy" id="2724524"/>
    <lineage>
        <taxon>Bacteria</taxon>
        <taxon>Bacillati</taxon>
        <taxon>Actinomycetota</taxon>
        <taxon>Actinomycetes</taxon>
        <taxon>Pseudonocardiales</taxon>
        <taxon>Pseudonocardiaceae</taxon>
        <taxon>Amycolatopsis</taxon>
    </lineage>
</organism>
<evidence type="ECO:0000256" key="1">
    <source>
        <dbReference type="PROSITE-ProRule" id="PRU00325"/>
    </source>
</evidence>
<evidence type="ECO:0000313" key="4">
    <source>
        <dbReference type="EMBL" id="NKQ53090.1"/>
    </source>
</evidence>
<feature type="region of interest" description="Disordered" evidence="2">
    <location>
        <begin position="201"/>
        <end position="227"/>
    </location>
</feature>
<dbReference type="PANTHER" id="PTHR38133:SF1">
    <property type="entry name" value="SLR1429 PROTEIN"/>
    <property type="match status" value="1"/>
</dbReference>
<dbReference type="Proteomes" id="UP000715441">
    <property type="component" value="Unassembled WGS sequence"/>
</dbReference>
<keyword evidence="1" id="KW-0862">Zinc</keyword>
<evidence type="ECO:0000256" key="2">
    <source>
        <dbReference type="SAM" id="MobiDB-lite"/>
    </source>
</evidence>
<keyword evidence="5" id="KW-1185">Reference proteome</keyword>
<dbReference type="RefSeq" id="WP_168513668.1">
    <property type="nucleotide sequence ID" value="NZ_JAAXLS010000004.1"/>
</dbReference>
<dbReference type="PROSITE" id="PS50966">
    <property type="entry name" value="ZF_SWIM"/>
    <property type="match status" value="1"/>
</dbReference>